<dbReference type="Proteomes" id="UP000654947">
    <property type="component" value="Unassembled WGS sequence"/>
</dbReference>
<dbReference type="AlphaFoldDB" id="A0A919CJX2"/>
<accession>A0A919CJX2</accession>
<dbReference type="InterPro" id="IPR004360">
    <property type="entry name" value="Glyas_Fos-R_dOase_dom"/>
</dbReference>
<dbReference type="InterPro" id="IPR029068">
    <property type="entry name" value="Glyas_Bleomycin-R_OHBP_Dase"/>
</dbReference>
<evidence type="ECO:0000259" key="1">
    <source>
        <dbReference type="PROSITE" id="PS51819"/>
    </source>
</evidence>
<protein>
    <submittedName>
        <fullName evidence="2">Hydroxylase</fullName>
    </submittedName>
</protein>
<comment type="caution">
    <text evidence="2">The sequence shown here is derived from an EMBL/GenBank/DDBJ whole genome shotgun (WGS) entry which is preliminary data.</text>
</comment>
<dbReference type="Pfam" id="PF00903">
    <property type="entry name" value="Glyoxalase"/>
    <property type="match status" value="2"/>
</dbReference>
<dbReference type="SUPFAM" id="SSF54593">
    <property type="entry name" value="Glyoxalase/Bleomycin resistance protein/Dihydroxybiphenyl dioxygenase"/>
    <property type="match status" value="2"/>
</dbReference>
<keyword evidence="3" id="KW-1185">Reference proteome</keyword>
<feature type="domain" description="VOC" evidence="1">
    <location>
        <begin position="137"/>
        <end position="260"/>
    </location>
</feature>
<dbReference type="PANTHER" id="PTHR33993:SF10">
    <property type="entry name" value="CONSERVED PROTEIN"/>
    <property type="match status" value="1"/>
</dbReference>
<dbReference type="PROSITE" id="PS51819">
    <property type="entry name" value="VOC"/>
    <property type="match status" value="2"/>
</dbReference>
<evidence type="ECO:0000313" key="2">
    <source>
        <dbReference type="EMBL" id="GHD32419.1"/>
    </source>
</evidence>
<dbReference type="EMBL" id="BMXL01000023">
    <property type="protein sequence ID" value="GHD32419.1"/>
    <property type="molecule type" value="Genomic_DNA"/>
</dbReference>
<evidence type="ECO:0000313" key="3">
    <source>
        <dbReference type="Proteomes" id="UP000654947"/>
    </source>
</evidence>
<sequence length="264" mass="28231">MITTDLGPGTPCWLELNTPDVAATADFYNRVFGWTLHDIGFDAGGYRSMSRGGKSAAAIGPLEHEEQRPGWTLIFACDDLEGAVEEAERLGGSVYVEPFSIPAVGQMAVLIDPQGGVFGLWRAQKFAGFEVVNEPDSFGWAELWTPDAEASKSFYAGVLGWQYEVLDQGEKGWYTVARNAGAPLEESHGGIMQLSREYLADTGGAPDWHPVFIAADCDASARLVRDSGGKVHMGPVDVPQAGRLAFCSDVVGGEFVLLTPSPAG</sequence>
<proteinExistence type="predicted"/>
<dbReference type="InterPro" id="IPR037523">
    <property type="entry name" value="VOC_core"/>
</dbReference>
<feature type="domain" description="VOC" evidence="1">
    <location>
        <begin position="10"/>
        <end position="123"/>
    </location>
</feature>
<dbReference type="RefSeq" id="WP_017577253.1">
    <property type="nucleotide sequence ID" value="NZ_BMXL01000023.1"/>
</dbReference>
<gene>
    <name evidence="2" type="ORF">GCM10007147_36030</name>
</gene>
<dbReference type="InterPro" id="IPR052164">
    <property type="entry name" value="Anthracycline_SecMetBiosynth"/>
</dbReference>
<name>A0A919CJX2_9ACTN</name>
<dbReference type="CDD" id="cd07247">
    <property type="entry name" value="SgaA_N_like"/>
    <property type="match status" value="2"/>
</dbReference>
<reference evidence="2 3" key="1">
    <citation type="journal article" date="2014" name="Int. J. Syst. Evol. Microbiol.">
        <title>Complete genome sequence of Corynebacterium casei LMG S-19264T (=DSM 44701T), isolated from a smear-ripened cheese.</title>
        <authorList>
            <consortium name="US DOE Joint Genome Institute (JGI-PGF)"/>
            <person name="Walter F."/>
            <person name="Albersmeier A."/>
            <person name="Kalinowski J."/>
            <person name="Ruckert C."/>
        </authorList>
    </citation>
    <scope>NUCLEOTIDE SEQUENCE [LARGE SCALE GENOMIC DNA]</scope>
    <source>
        <strain evidence="2 3">KCTC 19473</strain>
    </source>
</reference>
<dbReference type="PANTHER" id="PTHR33993">
    <property type="entry name" value="GLYOXALASE-RELATED"/>
    <property type="match status" value="1"/>
</dbReference>
<dbReference type="Gene3D" id="3.10.180.10">
    <property type="entry name" value="2,3-Dihydroxybiphenyl 1,2-Dioxygenase, domain 1"/>
    <property type="match status" value="2"/>
</dbReference>
<organism evidence="2 3">
    <name type="scientific">Nocardiopsis kunsanensis</name>
    <dbReference type="NCBI Taxonomy" id="141693"/>
    <lineage>
        <taxon>Bacteria</taxon>
        <taxon>Bacillati</taxon>
        <taxon>Actinomycetota</taxon>
        <taxon>Actinomycetes</taxon>
        <taxon>Streptosporangiales</taxon>
        <taxon>Nocardiopsidaceae</taxon>
        <taxon>Nocardiopsis</taxon>
    </lineage>
</organism>